<dbReference type="InterPro" id="IPR016071">
    <property type="entry name" value="Staphylococal_nuclease_OB-fold"/>
</dbReference>
<sequence>MKVHNYLLILLLSMGAITGCKFPRTTPPSSESWFVMRVSDGDSLTVRQTDGSELKIRLCGIDAPERSQPLGREATEHLRSLVAQTDNQVQVVALEKDRYGRTVAEVFTVLGNEEKLLNAEQLMSGNAYLYKEFVNNCPNKLPLETAEAIAQEKRLGVWGGNYQKPWDYRRSKRK</sequence>
<dbReference type="Pfam" id="PF00565">
    <property type="entry name" value="SNase"/>
    <property type="match status" value="1"/>
</dbReference>
<keyword evidence="3" id="KW-0378">Hydrolase</keyword>
<dbReference type="SMART" id="SM00318">
    <property type="entry name" value="SNc"/>
    <property type="match status" value="1"/>
</dbReference>
<dbReference type="PANTHER" id="PTHR12302">
    <property type="entry name" value="EBNA2 BINDING PROTEIN P100"/>
    <property type="match status" value="1"/>
</dbReference>
<accession>A0ABV0JVF2</accession>
<dbReference type="PROSITE" id="PS50830">
    <property type="entry name" value="TNASE_3"/>
    <property type="match status" value="1"/>
</dbReference>
<protein>
    <submittedName>
        <fullName evidence="5">Thermonuclease family protein</fullName>
    </submittedName>
</protein>
<dbReference type="PANTHER" id="PTHR12302:SF3">
    <property type="entry name" value="SERINE_THREONINE-PROTEIN KINASE 31"/>
    <property type="match status" value="1"/>
</dbReference>
<dbReference type="Proteomes" id="UP001442494">
    <property type="component" value="Unassembled WGS sequence"/>
</dbReference>
<organism evidence="5 6">
    <name type="scientific">Funiculus sociatus GB2-A5</name>
    <dbReference type="NCBI Taxonomy" id="2933946"/>
    <lineage>
        <taxon>Bacteria</taxon>
        <taxon>Bacillati</taxon>
        <taxon>Cyanobacteriota</taxon>
        <taxon>Cyanophyceae</taxon>
        <taxon>Coleofasciculales</taxon>
        <taxon>Coleofasciculaceae</taxon>
        <taxon>Funiculus</taxon>
    </lineage>
</organism>
<reference evidence="5 6" key="1">
    <citation type="submission" date="2022-04" db="EMBL/GenBank/DDBJ databases">
        <title>Positive selection, recombination, and allopatry shape intraspecific diversity of widespread and dominant cyanobacteria.</title>
        <authorList>
            <person name="Wei J."/>
            <person name="Shu W."/>
            <person name="Hu C."/>
        </authorList>
    </citation>
    <scope>NUCLEOTIDE SEQUENCE [LARGE SCALE GENOMIC DNA]</scope>
    <source>
        <strain evidence="5 6">GB2-A5</strain>
    </source>
</reference>
<keyword evidence="6" id="KW-1185">Reference proteome</keyword>
<evidence type="ECO:0000256" key="1">
    <source>
        <dbReference type="ARBA" id="ARBA00022722"/>
    </source>
</evidence>
<feature type="domain" description="TNase-like" evidence="4">
    <location>
        <begin position="29"/>
        <end position="160"/>
    </location>
</feature>
<dbReference type="InterPro" id="IPR035437">
    <property type="entry name" value="SNase_OB-fold_sf"/>
</dbReference>
<keyword evidence="2" id="KW-0255">Endonuclease</keyword>
<gene>
    <name evidence="5" type="ORF">NDI37_21850</name>
</gene>
<dbReference type="EMBL" id="JAMPKK010000059">
    <property type="protein sequence ID" value="MEP0867099.1"/>
    <property type="molecule type" value="Genomic_DNA"/>
</dbReference>
<keyword evidence="1" id="KW-0540">Nuclease</keyword>
<dbReference type="SUPFAM" id="SSF50199">
    <property type="entry name" value="Staphylococcal nuclease"/>
    <property type="match status" value="1"/>
</dbReference>
<evidence type="ECO:0000313" key="5">
    <source>
        <dbReference type="EMBL" id="MEP0867099.1"/>
    </source>
</evidence>
<evidence type="ECO:0000259" key="4">
    <source>
        <dbReference type="PROSITE" id="PS50830"/>
    </source>
</evidence>
<dbReference type="RefSeq" id="WP_199313281.1">
    <property type="nucleotide sequence ID" value="NZ_JAMPKK010000059.1"/>
</dbReference>
<evidence type="ECO:0000256" key="3">
    <source>
        <dbReference type="ARBA" id="ARBA00022801"/>
    </source>
</evidence>
<evidence type="ECO:0000313" key="6">
    <source>
        <dbReference type="Proteomes" id="UP001442494"/>
    </source>
</evidence>
<dbReference type="PROSITE" id="PS51257">
    <property type="entry name" value="PROKAR_LIPOPROTEIN"/>
    <property type="match status" value="1"/>
</dbReference>
<evidence type="ECO:0000256" key="2">
    <source>
        <dbReference type="ARBA" id="ARBA00022759"/>
    </source>
</evidence>
<proteinExistence type="predicted"/>
<name>A0ABV0JVF2_9CYAN</name>
<comment type="caution">
    <text evidence="5">The sequence shown here is derived from an EMBL/GenBank/DDBJ whole genome shotgun (WGS) entry which is preliminary data.</text>
</comment>
<dbReference type="Gene3D" id="2.40.50.90">
    <property type="match status" value="1"/>
</dbReference>